<sequence length="332" mass="36045">MDDAFAGFPSPGRKSVRRTYSHRGQCLADALASPGLPTPPASSSPPASPAVMSRYVNFGTQPASALGILTDRSNAYSSISQTRQQQHHQQTKSAQLVKKRKRIEPLSSSSDKKPLVQMQLNLLPARVTCAACGMSYTRTVAVDMELHAAFHKAALHGVALPASLANLSSTLSKGVQMPSIKGAMLNLIAYRSARPGERAFVKRVCEMVDVELGSTLPPLEKTAFTAFICCLAGRCIGFLLVQQITEAMPMTSEHELDLTRTRKAVLGVNRMWTVKSYRGKGVMRALLDFARMKLVFGCPVDIHEVAFTQLSGSGEMLAKAYTGTNEPLIYRD</sequence>
<dbReference type="InterPro" id="IPR028009">
    <property type="entry name" value="ESCO_Acetyltransf_dom"/>
</dbReference>
<name>A0A1Y2FAM2_PROLT</name>
<feature type="region of interest" description="Disordered" evidence="10">
    <location>
        <begin position="1"/>
        <end position="21"/>
    </location>
</feature>
<keyword evidence="5" id="KW-0863">Zinc-finger</keyword>
<keyword evidence="7" id="KW-0539">Nucleus</keyword>
<evidence type="ECO:0000256" key="4">
    <source>
        <dbReference type="ARBA" id="ARBA00022723"/>
    </source>
</evidence>
<keyword evidence="8" id="KW-0131">Cell cycle</keyword>
<feature type="domain" description="N-acetyltransferase ESCO acetyl-transferase" evidence="12">
    <location>
        <begin position="263"/>
        <end position="330"/>
    </location>
</feature>
<protein>
    <submittedName>
        <fullName evidence="13">ESCO1/2 acetyl-transferase-domain-containing protein</fullName>
    </submittedName>
</protein>
<dbReference type="InterPro" id="IPR016181">
    <property type="entry name" value="Acyl_CoA_acyltransferase"/>
</dbReference>
<dbReference type="Pfam" id="PF13878">
    <property type="entry name" value="zf-C2H2_3"/>
    <property type="match status" value="1"/>
</dbReference>
<comment type="similarity">
    <text evidence="2">Belongs to the acetyltransferase family. ECO subfamily.</text>
</comment>
<dbReference type="GO" id="GO:0008270">
    <property type="term" value="F:zinc ion binding"/>
    <property type="evidence" value="ECO:0007669"/>
    <property type="project" value="UniProtKB-KW"/>
</dbReference>
<evidence type="ECO:0000313" key="13">
    <source>
        <dbReference type="EMBL" id="ORY80959.1"/>
    </source>
</evidence>
<dbReference type="EMBL" id="MCFI01000012">
    <property type="protein sequence ID" value="ORY80959.1"/>
    <property type="molecule type" value="Genomic_DNA"/>
</dbReference>
<dbReference type="GO" id="GO:0061733">
    <property type="term" value="F:protein-lysine-acetyltransferase activity"/>
    <property type="evidence" value="ECO:0007669"/>
    <property type="project" value="TreeGrafter"/>
</dbReference>
<dbReference type="RefSeq" id="XP_040724604.1">
    <property type="nucleotide sequence ID" value="XM_040869566.1"/>
</dbReference>
<dbReference type="Proteomes" id="UP000193685">
    <property type="component" value="Unassembled WGS sequence"/>
</dbReference>
<keyword evidence="4" id="KW-0479">Metal-binding</keyword>
<dbReference type="GO" id="GO:0007064">
    <property type="term" value="P:mitotic sister chromatid cohesion"/>
    <property type="evidence" value="ECO:0007669"/>
    <property type="project" value="TreeGrafter"/>
</dbReference>
<feature type="domain" description="N-acetyltransferase ESCO zinc-finger" evidence="11">
    <location>
        <begin position="117"/>
        <end position="153"/>
    </location>
</feature>
<dbReference type="OrthoDB" id="428854at2759"/>
<evidence type="ECO:0000256" key="9">
    <source>
        <dbReference type="ARBA" id="ARBA00023315"/>
    </source>
</evidence>
<dbReference type="PANTHER" id="PTHR45884">
    <property type="entry name" value="N-ACETYLTRANSFERASE ECO"/>
    <property type="match status" value="1"/>
</dbReference>
<reference evidence="13 14" key="1">
    <citation type="submission" date="2016-07" db="EMBL/GenBank/DDBJ databases">
        <title>Pervasive Adenine N6-methylation of Active Genes in Fungi.</title>
        <authorList>
            <consortium name="DOE Joint Genome Institute"/>
            <person name="Mondo S.J."/>
            <person name="Dannebaum R.O."/>
            <person name="Kuo R.C."/>
            <person name="Labutti K."/>
            <person name="Haridas S."/>
            <person name="Kuo A."/>
            <person name="Salamov A."/>
            <person name="Ahrendt S.R."/>
            <person name="Lipzen A."/>
            <person name="Sullivan W."/>
            <person name="Andreopoulos W.B."/>
            <person name="Clum A."/>
            <person name="Lindquist E."/>
            <person name="Daum C."/>
            <person name="Ramamoorthy G.K."/>
            <person name="Gryganskyi A."/>
            <person name="Culley D."/>
            <person name="Magnuson J.K."/>
            <person name="James T.Y."/>
            <person name="O'Malley M.A."/>
            <person name="Stajich J.E."/>
            <person name="Spatafora J.W."/>
            <person name="Visel A."/>
            <person name="Grigoriev I.V."/>
        </authorList>
    </citation>
    <scope>NUCLEOTIDE SEQUENCE [LARGE SCALE GENOMIC DNA]</scope>
    <source>
        <strain evidence="13 14">12-1054</strain>
    </source>
</reference>
<keyword evidence="14" id="KW-1185">Reference proteome</keyword>
<dbReference type="Pfam" id="PF13880">
    <property type="entry name" value="Acetyltransf_13"/>
    <property type="match status" value="1"/>
</dbReference>
<dbReference type="PANTHER" id="PTHR45884:SF2">
    <property type="entry name" value="N-ACETYLTRANSFERASE ECO"/>
    <property type="match status" value="1"/>
</dbReference>
<evidence type="ECO:0000256" key="10">
    <source>
        <dbReference type="SAM" id="MobiDB-lite"/>
    </source>
</evidence>
<organism evidence="13 14">
    <name type="scientific">Protomyces lactucae-debilis</name>
    <dbReference type="NCBI Taxonomy" id="2754530"/>
    <lineage>
        <taxon>Eukaryota</taxon>
        <taxon>Fungi</taxon>
        <taxon>Dikarya</taxon>
        <taxon>Ascomycota</taxon>
        <taxon>Taphrinomycotina</taxon>
        <taxon>Taphrinomycetes</taxon>
        <taxon>Taphrinales</taxon>
        <taxon>Protomycetaceae</taxon>
        <taxon>Protomyces</taxon>
    </lineage>
</organism>
<keyword evidence="3 13" id="KW-0808">Transferase</keyword>
<dbReference type="AlphaFoldDB" id="A0A1Y2FAM2"/>
<gene>
    <name evidence="13" type="ORF">BCR37DRAFT_380837</name>
</gene>
<evidence type="ECO:0000256" key="1">
    <source>
        <dbReference type="ARBA" id="ARBA00004123"/>
    </source>
</evidence>
<accession>A0A1Y2FAM2</accession>
<dbReference type="STRING" id="56484.A0A1Y2FAM2"/>
<proteinExistence type="inferred from homology"/>
<evidence type="ECO:0000256" key="7">
    <source>
        <dbReference type="ARBA" id="ARBA00023242"/>
    </source>
</evidence>
<dbReference type="GeneID" id="63786165"/>
<dbReference type="GO" id="GO:0000785">
    <property type="term" value="C:chromatin"/>
    <property type="evidence" value="ECO:0007669"/>
    <property type="project" value="TreeGrafter"/>
</dbReference>
<evidence type="ECO:0000313" key="14">
    <source>
        <dbReference type="Proteomes" id="UP000193685"/>
    </source>
</evidence>
<comment type="caution">
    <text evidence="13">The sequence shown here is derived from an EMBL/GenBank/DDBJ whole genome shotgun (WGS) entry which is preliminary data.</text>
</comment>
<evidence type="ECO:0000259" key="11">
    <source>
        <dbReference type="Pfam" id="PF13878"/>
    </source>
</evidence>
<evidence type="ECO:0000256" key="2">
    <source>
        <dbReference type="ARBA" id="ARBA00005816"/>
    </source>
</evidence>
<dbReference type="InterPro" id="IPR028005">
    <property type="entry name" value="AcTrfase_ESCO_Znf_dom"/>
</dbReference>
<evidence type="ECO:0000256" key="6">
    <source>
        <dbReference type="ARBA" id="ARBA00022833"/>
    </source>
</evidence>
<dbReference type="SUPFAM" id="SSF55729">
    <property type="entry name" value="Acyl-CoA N-acyltransferases (Nat)"/>
    <property type="match status" value="1"/>
</dbReference>
<keyword evidence="9" id="KW-0012">Acyltransferase</keyword>
<keyword evidence="6" id="KW-0862">Zinc</keyword>
<feature type="region of interest" description="Disordered" evidence="10">
    <location>
        <begin position="82"/>
        <end position="110"/>
    </location>
</feature>
<dbReference type="GO" id="GO:0005634">
    <property type="term" value="C:nucleus"/>
    <property type="evidence" value="ECO:0007669"/>
    <property type="project" value="UniProtKB-SubCell"/>
</dbReference>
<evidence type="ECO:0000256" key="8">
    <source>
        <dbReference type="ARBA" id="ARBA00023306"/>
    </source>
</evidence>
<evidence type="ECO:0000256" key="3">
    <source>
        <dbReference type="ARBA" id="ARBA00022679"/>
    </source>
</evidence>
<evidence type="ECO:0000259" key="12">
    <source>
        <dbReference type="Pfam" id="PF13880"/>
    </source>
</evidence>
<comment type="subcellular location">
    <subcellularLocation>
        <location evidence="1">Nucleus</location>
    </subcellularLocation>
</comment>
<dbReference type="OMA" id="PSITHQE"/>
<evidence type="ECO:0000256" key="5">
    <source>
        <dbReference type="ARBA" id="ARBA00022771"/>
    </source>
</evidence>